<evidence type="ECO:0000256" key="2">
    <source>
        <dbReference type="ARBA" id="ARBA00022617"/>
    </source>
</evidence>
<comment type="similarity">
    <text evidence="4">Belongs to the peroxidase family.</text>
</comment>
<sequence>MRPSSSLVAGLATAGFAAASPYVWPSPQDELEDILSLQSGYLGRNFVAGVTPCLQGGNIKGRQNAAEWIRTAFHDMITYDAAQGTGGLDGSIWFELNRQENAGLAFNNTFNFFNYLYSARASASDLLAMSVVVSHSGCGGATRMPFRSGRVDASAAGPAGVPEADTAIGDTMARFAKAGLSQKDMIQLVACGHTLGGVHSANSPQIVEGDSSMYNDTVVTFDASPEKFDNRIAKEYVYGVTKNPLVVGRNDSFNSDKRIFSSDGNKTIADLACRSSTFDAACAAIFTRMIDTVPAEVTLSNPIEAVDIKPYIVELSLGTQGQLNFTGRVRVRTTAGLRDPTDLRVNLALADRSGAALSTVDAEHAGNSAGLYGETFAFYEFQTALDAVKGISGFDIHLTVPSTGETEVFRNGGSGYPLDDSLLFQKAASCVSRTSSGGFRTATVTAAVRQDKAGETLSLDVVRIERRQGVIVRELKVERLEFNATGKEIGDWVLFELPLQLASSAWSTSYDIVQGGDNGLRIDFIRTELCPRT</sequence>
<protein>
    <recommendedName>
        <fullName evidence="5">Peroxidase</fullName>
        <ecNumber evidence="5">1.11.1.-</ecNumber>
    </recommendedName>
</protein>
<dbReference type="GO" id="GO:0020037">
    <property type="term" value="F:heme binding"/>
    <property type="evidence" value="ECO:0007669"/>
    <property type="project" value="UniProtKB-UniRule"/>
</dbReference>
<keyword evidence="2" id="KW-0408">Iron</keyword>
<dbReference type="GO" id="GO:0046872">
    <property type="term" value="F:metal ion binding"/>
    <property type="evidence" value="ECO:0007669"/>
    <property type="project" value="UniProtKB-UniRule"/>
</dbReference>
<reference evidence="7" key="1">
    <citation type="journal article" date="2021" name="Nat. Commun.">
        <title>Genetic determinants of endophytism in the Arabidopsis root mycobiome.</title>
        <authorList>
            <person name="Mesny F."/>
            <person name="Miyauchi S."/>
            <person name="Thiergart T."/>
            <person name="Pickel B."/>
            <person name="Atanasova L."/>
            <person name="Karlsson M."/>
            <person name="Huettel B."/>
            <person name="Barry K.W."/>
            <person name="Haridas S."/>
            <person name="Chen C."/>
            <person name="Bauer D."/>
            <person name="Andreopoulos W."/>
            <person name="Pangilinan J."/>
            <person name="LaButti K."/>
            <person name="Riley R."/>
            <person name="Lipzen A."/>
            <person name="Clum A."/>
            <person name="Drula E."/>
            <person name="Henrissat B."/>
            <person name="Kohler A."/>
            <person name="Grigoriev I.V."/>
            <person name="Martin F.M."/>
            <person name="Hacquard S."/>
        </authorList>
    </citation>
    <scope>NUCLEOTIDE SEQUENCE</scope>
    <source>
        <strain evidence="7">MPI-CAGE-AT-0016</strain>
    </source>
</reference>
<accession>A0A8K0TPR0</accession>
<keyword evidence="2" id="KW-0479">Metal-binding</keyword>
<dbReference type="Gene3D" id="1.10.520.10">
    <property type="match status" value="1"/>
</dbReference>
<dbReference type="Pfam" id="PF00141">
    <property type="entry name" value="peroxidase"/>
    <property type="match status" value="1"/>
</dbReference>
<evidence type="ECO:0000256" key="3">
    <source>
        <dbReference type="ARBA" id="ARBA00023002"/>
    </source>
</evidence>
<dbReference type="GO" id="GO:0034599">
    <property type="term" value="P:cellular response to oxidative stress"/>
    <property type="evidence" value="ECO:0007669"/>
    <property type="project" value="InterPro"/>
</dbReference>
<keyword evidence="1 5" id="KW-0575">Peroxidase</keyword>
<dbReference type="PRINTS" id="PR00458">
    <property type="entry name" value="PEROXIDASE"/>
</dbReference>
<dbReference type="PROSITE" id="PS50873">
    <property type="entry name" value="PEROXIDASE_4"/>
    <property type="match status" value="1"/>
</dbReference>
<dbReference type="InterPro" id="IPR010255">
    <property type="entry name" value="Haem_peroxidase_sf"/>
</dbReference>
<dbReference type="OrthoDB" id="5985073at2759"/>
<organism evidence="7 8">
    <name type="scientific">Plectosphaerella cucumerina</name>
    <dbReference type="NCBI Taxonomy" id="40658"/>
    <lineage>
        <taxon>Eukaryota</taxon>
        <taxon>Fungi</taxon>
        <taxon>Dikarya</taxon>
        <taxon>Ascomycota</taxon>
        <taxon>Pezizomycotina</taxon>
        <taxon>Sordariomycetes</taxon>
        <taxon>Hypocreomycetidae</taxon>
        <taxon>Glomerellales</taxon>
        <taxon>Plectosphaerellaceae</taxon>
        <taxon>Plectosphaerella</taxon>
    </lineage>
</organism>
<comment type="caution">
    <text evidence="7">The sequence shown here is derived from an EMBL/GenBank/DDBJ whole genome shotgun (WGS) entry which is preliminary data.</text>
</comment>
<feature type="chain" id="PRO_5035487843" description="Peroxidase" evidence="5">
    <location>
        <begin position="20"/>
        <end position="533"/>
    </location>
</feature>
<dbReference type="GO" id="GO:0000302">
    <property type="term" value="P:response to reactive oxygen species"/>
    <property type="evidence" value="ECO:0007669"/>
    <property type="project" value="TreeGrafter"/>
</dbReference>
<evidence type="ECO:0000256" key="4">
    <source>
        <dbReference type="RuleBase" id="RU004241"/>
    </source>
</evidence>
<dbReference type="InterPro" id="IPR002016">
    <property type="entry name" value="Haem_peroxidase"/>
</dbReference>
<keyword evidence="8" id="KW-1185">Reference proteome</keyword>
<gene>
    <name evidence="7" type="ORF">B0T11DRAFT_350953</name>
</gene>
<dbReference type="SUPFAM" id="SSF48113">
    <property type="entry name" value="Heme-dependent peroxidases"/>
    <property type="match status" value="1"/>
</dbReference>
<evidence type="ECO:0000313" key="8">
    <source>
        <dbReference type="Proteomes" id="UP000813385"/>
    </source>
</evidence>
<keyword evidence="2" id="KW-0349">Heme</keyword>
<name>A0A8K0TPR0_9PEZI</name>
<dbReference type="Proteomes" id="UP000813385">
    <property type="component" value="Unassembled WGS sequence"/>
</dbReference>
<dbReference type="InterPro" id="IPR044831">
    <property type="entry name" value="Ccp1-like"/>
</dbReference>
<dbReference type="PANTHER" id="PTHR31356:SF53">
    <property type="entry name" value="HEME PEROXIDASE"/>
    <property type="match status" value="1"/>
</dbReference>
<keyword evidence="3 5" id="KW-0560">Oxidoreductase</keyword>
<dbReference type="GO" id="GO:0042744">
    <property type="term" value="P:hydrogen peroxide catabolic process"/>
    <property type="evidence" value="ECO:0007669"/>
    <property type="project" value="TreeGrafter"/>
</dbReference>
<feature type="domain" description="Plant heme peroxidase family profile" evidence="6">
    <location>
        <begin position="122"/>
        <end position="330"/>
    </location>
</feature>
<dbReference type="Gene3D" id="1.10.420.10">
    <property type="entry name" value="Peroxidase, domain 2"/>
    <property type="match status" value="1"/>
</dbReference>
<dbReference type="EC" id="1.11.1.-" evidence="5"/>
<dbReference type="PANTHER" id="PTHR31356">
    <property type="entry name" value="THYLAKOID LUMENAL 29 KDA PROTEIN, CHLOROPLASTIC-RELATED"/>
    <property type="match status" value="1"/>
</dbReference>
<proteinExistence type="inferred from homology"/>
<feature type="signal peptide" evidence="5">
    <location>
        <begin position="1"/>
        <end position="19"/>
    </location>
</feature>
<evidence type="ECO:0000259" key="6">
    <source>
        <dbReference type="PROSITE" id="PS50873"/>
    </source>
</evidence>
<dbReference type="AlphaFoldDB" id="A0A8K0TPR0"/>
<keyword evidence="5" id="KW-0732">Signal</keyword>
<evidence type="ECO:0000256" key="1">
    <source>
        <dbReference type="ARBA" id="ARBA00022559"/>
    </source>
</evidence>
<dbReference type="EMBL" id="JAGPXD010000002">
    <property type="protein sequence ID" value="KAH7369348.1"/>
    <property type="molecule type" value="Genomic_DNA"/>
</dbReference>
<dbReference type="GO" id="GO:0004601">
    <property type="term" value="F:peroxidase activity"/>
    <property type="evidence" value="ECO:0007669"/>
    <property type="project" value="UniProtKB-KW"/>
</dbReference>
<evidence type="ECO:0000313" key="7">
    <source>
        <dbReference type="EMBL" id="KAH7369348.1"/>
    </source>
</evidence>
<evidence type="ECO:0000256" key="5">
    <source>
        <dbReference type="RuleBase" id="RU363051"/>
    </source>
</evidence>